<name>A0ABS4F1K2_9CLOT</name>
<keyword evidence="3" id="KW-1185">Reference proteome</keyword>
<comment type="caution">
    <text evidence="2">The sequence shown here is derived from an EMBL/GenBank/DDBJ whole genome shotgun (WGS) entry which is preliminary data.</text>
</comment>
<evidence type="ECO:0000313" key="2">
    <source>
        <dbReference type="EMBL" id="MBP1890130.1"/>
    </source>
</evidence>
<organism evidence="2 3">
    <name type="scientific">Clostridium moniliforme</name>
    <dbReference type="NCBI Taxonomy" id="39489"/>
    <lineage>
        <taxon>Bacteria</taxon>
        <taxon>Bacillati</taxon>
        <taxon>Bacillota</taxon>
        <taxon>Clostridia</taxon>
        <taxon>Eubacteriales</taxon>
        <taxon>Clostridiaceae</taxon>
        <taxon>Clostridium</taxon>
    </lineage>
</organism>
<feature type="transmembrane region" description="Helical" evidence="1">
    <location>
        <begin position="7"/>
        <end position="28"/>
    </location>
</feature>
<dbReference type="EMBL" id="JAGGJZ010000004">
    <property type="protein sequence ID" value="MBP1890130.1"/>
    <property type="molecule type" value="Genomic_DNA"/>
</dbReference>
<accession>A0ABS4F1K2</accession>
<proteinExistence type="predicted"/>
<feature type="transmembrane region" description="Helical" evidence="1">
    <location>
        <begin position="278"/>
        <end position="303"/>
    </location>
</feature>
<feature type="transmembrane region" description="Helical" evidence="1">
    <location>
        <begin position="323"/>
        <end position="342"/>
    </location>
</feature>
<sequence>MKSIKELIATPITTTFLMISIIISIFSIDIVSQMLNSAFRSYDGERVFYNENISISLKEKNIRLEELKNIKIPFITEPLNHMEPIGDAFKKVTVYGVNNYGGFKKYLKTQNKNYFKDEDYKNKEDIAIVGELNKQLVYKKDGIDYIDLKGKSFRVVDYISDKISDWRHGIIIPINSLYSEIYGEKGNNIINIYKSDYNENLENILEKKYKGFSKVARSNSKTKTWQSVFLYNTGFIKTAILGVLVGLINCIISSIFWTQGLKKNIAIKKILGARRVDLIIDIFTKLIVLNLIAFLVNIVLINLTTNIIGVVTHSVIEYSFKSSLISLNISLWLSLFIAIYLLKDIRKINVQDNLR</sequence>
<dbReference type="RefSeq" id="WP_209797053.1">
    <property type="nucleotide sequence ID" value="NZ_JAGGJZ010000004.1"/>
</dbReference>
<gene>
    <name evidence="2" type="ORF">J2Z53_001714</name>
</gene>
<keyword evidence="1" id="KW-0472">Membrane</keyword>
<reference evidence="2 3" key="1">
    <citation type="submission" date="2021-03" db="EMBL/GenBank/DDBJ databases">
        <title>Genomic Encyclopedia of Type Strains, Phase IV (KMG-IV): sequencing the most valuable type-strain genomes for metagenomic binning, comparative biology and taxonomic classification.</title>
        <authorList>
            <person name="Goeker M."/>
        </authorList>
    </citation>
    <scope>NUCLEOTIDE SEQUENCE [LARGE SCALE GENOMIC DNA]</scope>
    <source>
        <strain evidence="2 3">DSM 3984</strain>
    </source>
</reference>
<keyword evidence="1" id="KW-0812">Transmembrane</keyword>
<evidence type="ECO:0000313" key="3">
    <source>
        <dbReference type="Proteomes" id="UP000783390"/>
    </source>
</evidence>
<protein>
    <submittedName>
        <fullName evidence="2">ABC transport system permease protein</fullName>
    </submittedName>
</protein>
<keyword evidence="1" id="KW-1133">Transmembrane helix</keyword>
<evidence type="ECO:0000256" key="1">
    <source>
        <dbReference type="SAM" id="Phobius"/>
    </source>
</evidence>
<dbReference type="Proteomes" id="UP000783390">
    <property type="component" value="Unassembled WGS sequence"/>
</dbReference>
<feature type="transmembrane region" description="Helical" evidence="1">
    <location>
        <begin position="235"/>
        <end position="257"/>
    </location>
</feature>